<sequence length="389" mass="45055">MCDLPFQENIFQTILNLSIKKHGRGNEDQAHKIALSCEPDFGEPVGACHTIYWSDCIAQMAIDIQGGQFDSISKQYFCISDRQKTAAPCEFDFFKPKLVEYTFTVCVRLRLPNEVRFTAVLILNSFLIRHLCSLHEFMEKQDMANHHKNKEWENIESNMERQIPLRILTAIQISSKMHSYHDSLSSRQVVNTLRKVGLPYTITAVSDSEQRVFKLIGFNIPDSPLEACEMALKLLTYTMKKREMAEAERHEDLWQHVLIVLDVCFINHIELYERFFRKCPFLLNEDGGKRSIISKFKCDILLLAAATVQTAFILCIGKERIEEVTVIVNKVLRCNPRFVEPLKQSIIELALSKKVCDSFLLWVRVISIQFLLCKKCSPRPLHFHDAFNF</sequence>
<evidence type="ECO:0000313" key="2">
    <source>
        <dbReference type="Proteomes" id="UP000008281"/>
    </source>
</evidence>
<gene>
    <name evidence="1" type="ORF">CRE_25479</name>
</gene>
<dbReference type="FunCoup" id="E3LRT6">
    <property type="interactions" value="369"/>
</dbReference>
<dbReference type="HOGENOM" id="CLU_072664_0_0_1"/>
<dbReference type="PANTHER" id="PTHR21615">
    <property type="entry name" value="CYCLIN N-TERMINAL DOMAIN-CONTAINING PROTEIN 1"/>
    <property type="match status" value="1"/>
</dbReference>
<evidence type="ECO:0000313" key="1">
    <source>
        <dbReference type="EMBL" id="EFP09360.1"/>
    </source>
</evidence>
<accession>E3LRT6</accession>
<name>E3LRT6_CAERE</name>
<dbReference type="eggNOG" id="ENOG502QVK8">
    <property type="taxonomic scope" value="Eukaryota"/>
</dbReference>
<dbReference type="InParanoid" id="E3LRT6"/>
<dbReference type="InterPro" id="IPR036915">
    <property type="entry name" value="Cyclin-like_sf"/>
</dbReference>
<keyword evidence="2" id="KW-1185">Reference proteome</keyword>
<organism evidence="2">
    <name type="scientific">Caenorhabditis remanei</name>
    <name type="common">Caenorhabditis vulgaris</name>
    <dbReference type="NCBI Taxonomy" id="31234"/>
    <lineage>
        <taxon>Eukaryota</taxon>
        <taxon>Metazoa</taxon>
        <taxon>Ecdysozoa</taxon>
        <taxon>Nematoda</taxon>
        <taxon>Chromadorea</taxon>
        <taxon>Rhabditida</taxon>
        <taxon>Rhabditina</taxon>
        <taxon>Rhabditomorpha</taxon>
        <taxon>Rhabditoidea</taxon>
        <taxon>Rhabditidae</taxon>
        <taxon>Peloderinae</taxon>
        <taxon>Caenorhabditis</taxon>
    </lineage>
</organism>
<protein>
    <submittedName>
        <fullName evidence="1">Uncharacterized protein</fullName>
    </submittedName>
</protein>
<dbReference type="GO" id="GO:0007131">
    <property type="term" value="P:reciprocal meiotic recombination"/>
    <property type="evidence" value="ECO:0007669"/>
    <property type="project" value="EnsemblMetazoa"/>
</dbReference>
<dbReference type="OMA" id="CFINHIE"/>
<dbReference type="STRING" id="31234.E3LRT6"/>
<dbReference type="AlphaFoldDB" id="E3LRT6"/>
<dbReference type="SUPFAM" id="SSF47954">
    <property type="entry name" value="Cyclin-like"/>
    <property type="match status" value="1"/>
</dbReference>
<dbReference type="OrthoDB" id="9983043at2759"/>
<dbReference type="Gene3D" id="1.10.472.10">
    <property type="entry name" value="Cyclin-like"/>
    <property type="match status" value="1"/>
</dbReference>
<dbReference type="Proteomes" id="UP000008281">
    <property type="component" value="Unassembled WGS sequence"/>
</dbReference>
<dbReference type="EMBL" id="DS268414">
    <property type="protein sequence ID" value="EFP09360.1"/>
    <property type="molecule type" value="Genomic_DNA"/>
</dbReference>
<reference evidence="1" key="1">
    <citation type="submission" date="2007-07" db="EMBL/GenBank/DDBJ databases">
        <title>PCAP assembly of the Caenorhabditis remanei genome.</title>
        <authorList>
            <consortium name="The Caenorhabditis remanei Sequencing Consortium"/>
            <person name="Wilson R.K."/>
        </authorList>
    </citation>
    <scope>NUCLEOTIDE SEQUENCE [LARGE SCALE GENOMIC DNA]</scope>
    <source>
        <strain evidence="1">PB4641</strain>
    </source>
</reference>
<dbReference type="CDD" id="cd20541">
    <property type="entry name" value="CYCLIN_CNTD1"/>
    <property type="match status" value="1"/>
</dbReference>
<dbReference type="GO" id="GO:0035861">
    <property type="term" value="C:site of double-strand break"/>
    <property type="evidence" value="ECO:0007669"/>
    <property type="project" value="EnsemblMetazoa"/>
</dbReference>
<dbReference type="PANTHER" id="PTHR21615:SF2">
    <property type="entry name" value="CYCLIN N-TERMINAL DOMAIN-CONTAINING PROTEIN 1"/>
    <property type="match status" value="1"/>
</dbReference>
<proteinExistence type="predicted"/>